<keyword evidence="2" id="KW-1133">Transmembrane helix</keyword>
<dbReference type="Pfam" id="PF20177">
    <property type="entry name" value="DUF6542"/>
    <property type="match status" value="1"/>
</dbReference>
<feature type="region of interest" description="Disordered" evidence="1">
    <location>
        <begin position="1"/>
        <end position="31"/>
    </location>
</feature>
<dbReference type="PRINTS" id="PR00173">
    <property type="entry name" value="EDTRNSPORT"/>
</dbReference>
<feature type="transmembrane region" description="Helical" evidence="2">
    <location>
        <begin position="88"/>
        <end position="112"/>
    </location>
</feature>
<proteinExistence type="predicted"/>
<gene>
    <name evidence="4" type="ORF">GCM10023196_060190</name>
</gene>
<feature type="compositionally biased region" description="Basic and acidic residues" evidence="1">
    <location>
        <begin position="180"/>
        <end position="193"/>
    </location>
</feature>
<name>A0ABP8UHK0_9ACTN</name>
<evidence type="ECO:0000256" key="2">
    <source>
        <dbReference type="SAM" id="Phobius"/>
    </source>
</evidence>
<feature type="compositionally biased region" description="Low complexity" evidence="1">
    <location>
        <begin position="198"/>
        <end position="216"/>
    </location>
</feature>
<dbReference type="RefSeq" id="WP_345434465.1">
    <property type="nucleotide sequence ID" value="NZ_BAABHK010000009.1"/>
</dbReference>
<accession>A0ABP8UHK0</accession>
<feature type="domain" description="DUF6542" evidence="3">
    <location>
        <begin position="39"/>
        <end position="153"/>
    </location>
</feature>
<dbReference type="Proteomes" id="UP001501442">
    <property type="component" value="Unassembled WGS sequence"/>
</dbReference>
<dbReference type="InterPro" id="IPR046672">
    <property type="entry name" value="DUF6542"/>
</dbReference>
<sequence length="216" mass="22616">MATDTRGDPETVSARRRGLTRRPAATPAERSRARTAITLTGRGGAVVVLVCTLLGAVIGGMFGLRSAQGLLFVVGCLLAVLATRRTDLLTLVVSPPLLFFLVTLMSALTGSIGEKSFLLSTAVAVAAKLTSSVPWLFVGAVLVVLIAVPRGLPANLRDLSARVAADNPFRGRTSLRGRKKNQDDDPVRWDESPGGRLPAAKAPPAEAPPAEESADE</sequence>
<reference evidence="5" key="1">
    <citation type="journal article" date="2019" name="Int. J. Syst. Evol. Microbiol.">
        <title>The Global Catalogue of Microorganisms (GCM) 10K type strain sequencing project: providing services to taxonomists for standard genome sequencing and annotation.</title>
        <authorList>
            <consortium name="The Broad Institute Genomics Platform"/>
            <consortium name="The Broad Institute Genome Sequencing Center for Infectious Disease"/>
            <person name="Wu L."/>
            <person name="Ma J."/>
        </authorList>
    </citation>
    <scope>NUCLEOTIDE SEQUENCE [LARGE SCALE GENOMIC DNA]</scope>
    <source>
        <strain evidence="5">JCM 17939</strain>
    </source>
</reference>
<evidence type="ECO:0000259" key="3">
    <source>
        <dbReference type="Pfam" id="PF20177"/>
    </source>
</evidence>
<dbReference type="EMBL" id="BAABHK010000009">
    <property type="protein sequence ID" value="GAA4631300.1"/>
    <property type="molecule type" value="Genomic_DNA"/>
</dbReference>
<protein>
    <recommendedName>
        <fullName evidence="3">DUF6542 domain-containing protein</fullName>
    </recommendedName>
</protein>
<evidence type="ECO:0000256" key="1">
    <source>
        <dbReference type="SAM" id="MobiDB-lite"/>
    </source>
</evidence>
<keyword evidence="5" id="KW-1185">Reference proteome</keyword>
<organism evidence="4 5">
    <name type="scientific">Actinoallomurus vinaceus</name>
    <dbReference type="NCBI Taxonomy" id="1080074"/>
    <lineage>
        <taxon>Bacteria</taxon>
        <taxon>Bacillati</taxon>
        <taxon>Actinomycetota</taxon>
        <taxon>Actinomycetes</taxon>
        <taxon>Streptosporangiales</taxon>
        <taxon>Thermomonosporaceae</taxon>
        <taxon>Actinoallomurus</taxon>
    </lineage>
</organism>
<feature type="region of interest" description="Disordered" evidence="1">
    <location>
        <begin position="171"/>
        <end position="216"/>
    </location>
</feature>
<keyword evidence="2" id="KW-0472">Membrane</keyword>
<evidence type="ECO:0000313" key="5">
    <source>
        <dbReference type="Proteomes" id="UP001501442"/>
    </source>
</evidence>
<keyword evidence="2" id="KW-0812">Transmembrane</keyword>
<comment type="caution">
    <text evidence="4">The sequence shown here is derived from an EMBL/GenBank/DDBJ whole genome shotgun (WGS) entry which is preliminary data.</text>
</comment>
<feature type="transmembrane region" description="Helical" evidence="2">
    <location>
        <begin position="39"/>
        <end position="58"/>
    </location>
</feature>
<feature type="transmembrane region" description="Helical" evidence="2">
    <location>
        <begin position="64"/>
        <end position="81"/>
    </location>
</feature>
<evidence type="ECO:0000313" key="4">
    <source>
        <dbReference type="EMBL" id="GAA4631300.1"/>
    </source>
</evidence>
<feature type="transmembrane region" description="Helical" evidence="2">
    <location>
        <begin position="132"/>
        <end position="152"/>
    </location>
</feature>